<dbReference type="GO" id="GO:0006400">
    <property type="term" value="P:tRNA modification"/>
    <property type="evidence" value="ECO:0007669"/>
    <property type="project" value="InterPro"/>
</dbReference>
<dbReference type="GO" id="GO:0035599">
    <property type="term" value="F:aspartic acid methylthiotransferase activity"/>
    <property type="evidence" value="ECO:0007669"/>
    <property type="project" value="TreeGrafter"/>
</dbReference>
<dbReference type="GO" id="GO:0005829">
    <property type="term" value="C:cytosol"/>
    <property type="evidence" value="ECO:0007669"/>
    <property type="project" value="TreeGrafter"/>
</dbReference>
<comment type="catalytic activity">
    <reaction evidence="9">
        <text>L-aspartate(89)-[ribosomal protein uS12]-hydrogen + (sulfur carrier)-SH + AH2 + 2 S-adenosyl-L-methionine = 3-methylsulfanyl-L-aspartate(89)-[ribosomal protein uS12]-hydrogen + (sulfur carrier)-H + 5'-deoxyadenosine + L-methionine + A + S-adenosyl-L-homocysteine + 2 H(+)</text>
        <dbReference type="Rhea" id="RHEA:37087"/>
        <dbReference type="Rhea" id="RHEA-COMP:10460"/>
        <dbReference type="Rhea" id="RHEA-COMP:10461"/>
        <dbReference type="Rhea" id="RHEA-COMP:14737"/>
        <dbReference type="Rhea" id="RHEA-COMP:14739"/>
        <dbReference type="ChEBI" id="CHEBI:13193"/>
        <dbReference type="ChEBI" id="CHEBI:15378"/>
        <dbReference type="ChEBI" id="CHEBI:17319"/>
        <dbReference type="ChEBI" id="CHEBI:17499"/>
        <dbReference type="ChEBI" id="CHEBI:29917"/>
        <dbReference type="ChEBI" id="CHEBI:29961"/>
        <dbReference type="ChEBI" id="CHEBI:57844"/>
        <dbReference type="ChEBI" id="CHEBI:57856"/>
        <dbReference type="ChEBI" id="CHEBI:59789"/>
        <dbReference type="ChEBI" id="CHEBI:64428"/>
        <dbReference type="ChEBI" id="CHEBI:73599"/>
        <dbReference type="EC" id="2.8.4.4"/>
    </reaction>
</comment>
<feature type="domain" description="MTTase N-terminal" evidence="11">
    <location>
        <begin position="17"/>
        <end position="133"/>
    </location>
</feature>
<evidence type="ECO:0000256" key="7">
    <source>
        <dbReference type="ARBA" id="ARBA00023004"/>
    </source>
</evidence>
<keyword evidence="8 9" id="KW-0411">Iron-sulfur</keyword>
<dbReference type="InterPro" id="IPR005839">
    <property type="entry name" value="Methylthiotransferase"/>
</dbReference>
<dbReference type="EMBL" id="JQ844228">
    <property type="protein sequence ID" value="AGS53268.1"/>
    <property type="molecule type" value="Genomic_DNA"/>
</dbReference>
<gene>
    <name evidence="9" type="primary">rimO</name>
</gene>
<evidence type="ECO:0000256" key="9">
    <source>
        <dbReference type="HAMAP-Rule" id="MF_01865"/>
    </source>
</evidence>
<dbReference type="EC" id="2.8.4.4" evidence="9"/>
<dbReference type="SUPFAM" id="SSF102114">
    <property type="entry name" value="Radical SAM enzymes"/>
    <property type="match status" value="1"/>
</dbReference>
<dbReference type="InterPro" id="IPR013848">
    <property type="entry name" value="Methylthiotransferase_N"/>
</dbReference>
<dbReference type="InterPro" id="IPR006638">
    <property type="entry name" value="Elp3/MiaA/NifB-like_rSAM"/>
</dbReference>
<dbReference type="FunFam" id="3.80.30.20:FF:000001">
    <property type="entry name" value="tRNA-2-methylthio-N(6)-dimethylallyladenosine synthase 2"/>
    <property type="match status" value="1"/>
</dbReference>
<dbReference type="InterPro" id="IPR002792">
    <property type="entry name" value="TRAM_dom"/>
</dbReference>
<name>A0A806K0R3_9BACT</name>
<dbReference type="HAMAP" id="MF_01865">
    <property type="entry name" value="MTTase_RimO"/>
    <property type="match status" value="1"/>
</dbReference>
<dbReference type="InterPro" id="IPR038135">
    <property type="entry name" value="Methylthiotransferase_N_sf"/>
</dbReference>
<feature type="binding site" evidence="9">
    <location>
        <position position="26"/>
    </location>
    <ligand>
        <name>[4Fe-4S] cluster</name>
        <dbReference type="ChEBI" id="CHEBI:49883"/>
        <label>1</label>
    </ligand>
</feature>
<dbReference type="PROSITE" id="PS01278">
    <property type="entry name" value="MTTASE_RADICAL"/>
    <property type="match status" value="1"/>
</dbReference>
<dbReference type="SFLD" id="SFLDG01061">
    <property type="entry name" value="methylthiotransferase"/>
    <property type="match status" value="1"/>
</dbReference>
<feature type="binding site" evidence="9">
    <location>
        <position position="96"/>
    </location>
    <ligand>
        <name>[4Fe-4S] cluster</name>
        <dbReference type="ChEBI" id="CHEBI:49883"/>
        <label>1</label>
    </ligand>
</feature>
<evidence type="ECO:0000256" key="6">
    <source>
        <dbReference type="ARBA" id="ARBA00022723"/>
    </source>
</evidence>
<keyword evidence="6 9" id="KW-0479">Metal-binding</keyword>
<evidence type="ECO:0000256" key="8">
    <source>
        <dbReference type="ARBA" id="ARBA00023014"/>
    </source>
</evidence>
<dbReference type="PROSITE" id="PS51918">
    <property type="entry name" value="RADICAL_SAM"/>
    <property type="match status" value="1"/>
</dbReference>
<evidence type="ECO:0000313" key="13">
    <source>
        <dbReference type="EMBL" id="AGS53268.1"/>
    </source>
</evidence>
<dbReference type="FunFam" id="3.40.50.12160:FF:000003">
    <property type="entry name" value="CDK5 regulatory subunit-associated protein 1"/>
    <property type="match status" value="1"/>
</dbReference>
<dbReference type="SFLD" id="SFLDF00274">
    <property type="entry name" value="ribosomal_protein_S12_methylth"/>
    <property type="match status" value="1"/>
</dbReference>
<dbReference type="NCBIfam" id="TIGR01125">
    <property type="entry name" value="30S ribosomal protein S12 methylthiotransferase RimO"/>
    <property type="match status" value="1"/>
</dbReference>
<dbReference type="NCBIfam" id="TIGR00089">
    <property type="entry name" value="MiaB/RimO family radical SAM methylthiotransferase"/>
    <property type="match status" value="1"/>
</dbReference>
<dbReference type="GO" id="GO:0103039">
    <property type="term" value="F:protein methylthiotransferase activity"/>
    <property type="evidence" value="ECO:0007669"/>
    <property type="project" value="UniProtKB-EC"/>
</dbReference>
<organism evidence="13">
    <name type="scientific">uncultured bacterium contig00001</name>
    <dbReference type="NCBI Taxonomy" id="1181493"/>
    <lineage>
        <taxon>Bacteria</taxon>
        <taxon>environmental samples</taxon>
    </lineage>
</organism>
<protein>
    <recommendedName>
        <fullName evidence="9">Ribosomal protein uS12 methylthiotransferase RimO</fullName>
        <shortName evidence="9">uS12 MTTase</shortName>
        <shortName evidence="9">uS12 methylthiotransferase</shortName>
        <ecNumber evidence="9">2.8.4.4</ecNumber>
    </recommendedName>
    <alternativeName>
        <fullName evidence="9">Ribosomal protein uS12 (aspartate-C(3))-methylthiotransferase</fullName>
    </alternativeName>
    <alternativeName>
        <fullName evidence="9">Ribosome maturation factor RimO</fullName>
    </alternativeName>
</protein>
<dbReference type="InterPro" id="IPR020612">
    <property type="entry name" value="Methylthiotransferase_CS"/>
</dbReference>
<dbReference type="Pfam" id="PF18693">
    <property type="entry name" value="TRAM_2"/>
    <property type="match status" value="1"/>
</dbReference>
<evidence type="ECO:0000259" key="11">
    <source>
        <dbReference type="PROSITE" id="PS51449"/>
    </source>
</evidence>
<evidence type="ECO:0000256" key="1">
    <source>
        <dbReference type="ARBA" id="ARBA00003234"/>
    </source>
</evidence>
<comment type="subcellular location">
    <subcellularLocation>
        <location evidence="9">Cytoplasm</location>
    </subcellularLocation>
</comment>
<dbReference type="Gene3D" id="3.80.30.20">
    <property type="entry name" value="tm_1862 like domain"/>
    <property type="match status" value="1"/>
</dbReference>
<evidence type="ECO:0000259" key="10">
    <source>
        <dbReference type="PROSITE" id="PS50926"/>
    </source>
</evidence>
<accession>A0A806K0R3</accession>
<dbReference type="SFLD" id="SFLDS00029">
    <property type="entry name" value="Radical_SAM"/>
    <property type="match status" value="1"/>
</dbReference>
<feature type="binding site" evidence="9">
    <location>
        <position position="171"/>
    </location>
    <ligand>
        <name>[4Fe-4S] cluster</name>
        <dbReference type="ChEBI" id="CHEBI:49883"/>
        <label>2</label>
        <note>4Fe-4S-S-AdoMet</note>
    </ligand>
</feature>
<dbReference type="Gene3D" id="3.40.50.12160">
    <property type="entry name" value="Methylthiotransferase, N-terminal domain"/>
    <property type="match status" value="1"/>
</dbReference>
<keyword evidence="3 9" id="KW-0963">Cytoplasm</keyword>
<dbReference type="InterPro" id="IPR023404">
    <property type="entry name" value="rSAM_horseshoe"/>
</dbReference>
<keyword evidence="7 9" id="KW-0408">Iron</keyword>
<comment type="function">
    <text evidence="1">Catalyzes the methylthiolation of N6-(dimethylallyl)adenosine (i(6)A), leading to the formation of 2-methylthio-N6-(dimethylallyl)adenosine (ms(2)i(6)A) at position 37 in tRNAs that read codons beginning with uridine.</text>
</comment>
<evidence type="ECO:0000256" key="3">
    <source>
        <dbReference type="ARBA" id="ARBA00022490"/>
    </source>
</evidence>
<dbReference type="CDD" id="cd01335">
    <property type="entry name" value="Radical_SAM"/>
    <property type="match status" value="1"/>
</dbReference>
<dbReference type="PANTHER" id="PTHR43837">
    <property type="entry name" value="RIBOSOMAL PROTEIN S12 METHYLTHIOTRANSFERASE RIMO"/>
    <property type="match status" value="1"/>
</dbReference>
<dbReference type="SMART" id="SM00729">
    <property type="entry name" value="Elp3"/>
    <property type="match status" value="1"/>
</dbReference>
<keyword evidence="4 9" id="KW-0808">Transferase</keyword>
<feature type="binding site" evidence="9">
    <location>
        <position position="178"/>
    </location>
    <ligand>
        <name>[4Fe-4S] cluster</name>
        <dbReference type="ChEBI" id="CHEBI:49883"/>
        <label>2</label>
        <note>4Fe-4S-S-AdoMet</note>
    </ligand>
</feature>
<comment type="function">
    <text evidence="9">Catalyzes the methylthiolation of an aspartic acid residue of ribosomal protein uS12.</text>
</comment>
<dbReference type="PROSITE" id="PS51449">
    <property type="entry name" value="MTTASE_N"/>
    <property type="match status" value="1"/>
</dbReference>
<dbReference type="InterPro" id="IPR005840">
    <property type="entry name" value="Ribosomal_uS12_MeSTrfase_RimO"/>
</dbReference>
<dbReference type="Pfam" id="PF00919">
    <property type="entry name" value="UPF0004"/>
    <property type="match status" value="1"/>
</dbReference>
<evidence type="ECO:0000256" key="4">
    <source>
        <dbReference type="ARBA" id="ARBA00022679"/>
    </source>
</evidence>
<dbReference type="InterPro" id="IPR058240">
    <property type="entry name" value="rSAM_sf"/>
</dbReference>
<evidence type="ECO:0000259" key="12">
    <source>
        <dbReference type="PROSITE" id="PS51918"/>
    </source>
</evidence>
<comment type="cofactor">
    <cofactor evidence="9">
        <name>[4Fe-4S] cluster</name>
        <dbReference type="ChEBI" id="CHEBI:49883"/>
    </cofactor>
    <text evidence="9">Binds 2 [4Fe-4S] clusters. One cluster is coordinated with 3 cysteines and an exchangeable S-adenosyl-L-methionine.</text>
</comment>
<keyword evidence="5 9" id="KW-0949">S-adenosyl-L-methionine</keyword>
<dbReference type="GO" id="GO:0051539">
    <property type="term" value="F:4 iron, 4 sulfur cluster binding"/>
    <property type="evidence" value="ECO:0007669"/>
    <property type="project" value="UniProtKB-UniRule"/>
</dbReference>
<keyword evidence="13" id="KW-0687">Ribonucleoprotein</keyword>
<dbReference type="PANTHER" id="PTHR43837:SF1">
    <property type="entry name" value="RIBOSOMAL PROTEIN US12 METHYLTHIOTRANSFERASE RIMO"/>
    <property type="match status" value="1"/>
</dbReference>
<reference evidence="13" key="1">
    <citation type="submission" date="2012-03" db="EMBL/GenBank/DDBJ databases">
        <title>Functional metagenomics reveals considerable lignocellulase gene clusters in the gut microbiome of a wood-feeding higher termite.</title>
        <authorList>
            <person name="Liu N."/>
        </authorList>
    </citation>
    <scope>NUCLEOTIDE SEQUENCE</scope>
</reference>
<dbReference type="Pfam" id="PF04055">
    <property type="entry name" value="Radical_SAM"/>
    <property type="match status" value="1"/>
</dbReference>
<dbReference type="SFLD" id="SFLDG01082">
    <property type="entry name" value="B12-binding_domain_containing"/>
    <property type="match status" value="1"/>
</dbReference>
<dbReference type="InterPro" id="IPR007197">
    <property type="entry name" value="rSAM"/>
</dbReference>
<feature type="domain" description="TRAM" evidence="10">
    <location>
        <begin position="390"/>
        <end position="458"/>
    </location>
</feature>
<proteinExistence type="inferred from homology"/>
<comment type="similarity">
    <text evidence="9">Belongs to the methylthiotransferase family. RimO subfamily.</text>
</comment>
<sequence length="464" mass="51597">MKNDLSFFLGWRMARMAKVGVISLGCPKNLVDSEVMLGHLRESGYALTSDVKEAEIIIVNTCGFIESAKEESIQAILEAASMKQGGRCEKLVVAGCLAERHREELLREMPEIDATVGTRGIERIIEIIEAAPNADEDPNAKDDPMYLYSEDSPRLLATHPATAYIKISEGCNHACAFCAIPAIRGRLRSRTVPSVVREASRLVDQGVLELNLVGQDTTEFGRDLGIPNALESLVRELGRLDGLRWFRVHYASPKGLTDGLLDAIAETPNCCKYLDVPLQHVNEKVLKSMARSGNRKAFAKMAERVRKRIPGVFIRTNFIVGFPGEDEGAFNELRDFIAEAQFDHLGVFTYSQEEGTPAYPLGDPVPKRTKEKRKRVLMELQQDISKRRNRALVGQRLEVMVEGLHEDSDMIVKGRHRGQAPDVDGNVLIVGGEPRLYTIQDVMVTEAHAYDLVGLAEDRLHPDP</sequence>
<dbReference type="GO" id="GO:0005840">
    <property type="term" value="C:ribosome"/>
    <property type="evidence" value="ECO:0007669"/>
    <property type="project" value="UniProtKB-KW"/>
</dbReference>
<evidence type="ECO:0000256" key="5">
    <source>
        <dbReference type="ARBA" id="ARBA00022691"/>
    </source>
</evidence>
<feature type="domain" description="Radical SAM core" evidence="12">
    <location>
        <begin position="157"/>
        <end position="387"/>
    </location>
</feature>
<dbReference type="Gene3D" id="2.40.50.140">
    <property type="entry name" value="Nucleic acid-binding proteins"/>
    <property type="match status" value="1"/>
</dbReference>
<keyword evidence="2 9" id="KW-0004">4Fe-4S</keyword>
<feature type="binding site" evidence="9">
    <location>
        <position position="175"/>
    </location>
    <ligand>
        <name>[4Fe-4S] cluster</name>
        <dbReference type="ChEBI" id="CHEBI:49883"/>
        <label>2</label>
        <note>4Fe-4S-S-AdoMet</note>
    </ligand>
</feature>
<keyword evidence="13" id="KW-0689">Ribosomal protein</keyword>
<dbReference type="GO" id="GO:0046872">
    <property type="term" value="F:metal ion binding"/>
    <property type="evidence" value="ECO:0007669"/>
    <property type="project" value="UniProtKB-KW"/>
</dbReference>
<evidence type="ECO:0000256" key="2">
    <source>
        <dbReference type="ARBA" id="ARBA00022485"/>
    </source>
</evidence>
<dbReference type="PROSITE" id="PS50926">
    <property type="entry name" value="TRAM"/>
    <property type="match status" value="1"/>
</dbReference>
<dbReference type="AlphaFoldDB" id="A0A806K0R3"/>
<dbReference type="InterPro" id="IPR012340">
    <property type="entry name" value="NA-bd_OB-fold"/>
</dbReference>
<feature type="binding site" evidence="9">
    <location>
        <position position="62"/>
    </location>
    <ligand>
        <name>[4Fe-4S] cluster</name>
        <dbReference type="ChEBI" id="CHEBI:49883"/>
        <label>1</label>
    </ligand>
</feature>